<evidence type="ECO:0000313" key="12">
    <source>
        <dbReference type="EMBL" id="KAB4474770.1"/>
    </source>
</evidence>
<evidence type="ECO:0000313" key="14">
    <source>
        <dbReference type="EMBL" id="MBS5410188.1"/>
    </source>
</evidence>
<dbReference type="Proteomes" id="UP000488521">
    <property type="component" value="Unassembled WGS sequence"/>
</dbReference>
<dbReference type="OMA" id="FEICRGR"/>
<dbReference type="EMBL" id="WCRY01000002">
    <property type="protein sequence ID" value="KAB4486915.1"/>
    <property type="molecule type" value="Genomic_DNA"/>
</dbReference>
<keyword evidence="2" id="KW-0805">Transcription regulation</keyword>
<dbReference type="Gene3D" id="1.10.1740.10">
    <property type="match status" value="1"/>
</dbReference>
<dbReference type="GO" id="GO:0003677">
    <property type="term" value="F:DNA binding"/>
    <property type="evidence" value="ECO:0007669"/>
    <property type="project" value="InterPro"/>
</dbReference>
<dbReference type="EMBL" id="CP083685">
    <property type="protein sequence ID" value="UYU88950.1"/>
    <property type="molecule type" value="Genomic_DNA"/>
</dbReference>
<evidence type="ECO:0000313" key="13">
    <source>
        <dbReference type="EMBL" id="KAB4486915.1"/>
    </source>
</evidence>
<dbReference type="Proteomes" id="UP000284785">
    <property type="component" value="Unassembled WGS sequence"/>
</dbReference>
<dbReference type="GeneID" id="69589595"/>
<evidence type="ECO:0000256" key="1">
    <source>
        <dbReference type="ARBA" id="ARBA00010641"/>
    </source>
</evidence>
<evidence type="ECO:0000313" key="28">
    <source>
        <dbReference type="Proteomes" id="UP000460317"/>
    </source>
</evidence>
<dbReference type="EMBL" id="WCSB01000002">
    <property type="protein sequence ID" value="KAB4454706.1"/>
    <property type="molecule type" value="Genomic_DNA"/>
</dbReference>
<dbReference type="InterPro" id="IPR039425">
    <property type="entry name" value="RNA_pol_sigma-70-like"/>
</dbReference>
<evidence type="ECO:0000256" key="3">
    <source>
        <dbReference type="ARBA" id="ARBA00023082"/>
    </source>
</evidence>
<dbReference type="PANTHER" id="PTHR43133:SF46">
    <property type="entry name" value="RNA POLYMERASE SIGMA-70 FACTOR ECF SUBFAMILY"/>
    <property type="match status" value="1"/>
</dbReference>
<sequence length="182" mass="21097">MEEFELSEQCRLGNNRARKELYEHYGGRLLGVCLRYTGDRDTAQDLLHDGFIKIFSSFDKFTWRGEGSLRAWMERVMVNTALQYLRKSDVISQSTPLEEVPEDYEEPDASAVEMIPQAVLMRFIEELPAGYRTVFNLYTFEEKSHKEIAQLLGINEKSSASQLFRAKSVLAKRVKEWIMNNG</sequence>
<proteinExistence type="inferred from homology"/>
<dbReference type="AlphaFoldDB" id="A0A0P0FC42"/>
<evidence type="ECO:0000313" key="10">
    <source>
        <dbReference type="EMBL" id="KAB4454706.1"/>
    </source>
</evidence>
<dbReference type="Proteomes" id="UP001162960">
    <property type="component" value="Chromosome"/>
</dbReference>
<reference evidence="14" key="5">
    <citation type="submission" date="2021-02" db="EMBL/GenBank/DDBJ databases">
        <title>Infant gut strain persistence is associated with maternal origin, phylogeny, and functional potential including surface adhesion and iron acquisition.</title>
        <authorList>
            <person name="Lou Y.C."/>
        </authorList>
    </citation>
    <scope>NUCLEOTIDE SEQUENCE</scope>
    <source>
        <strain evidence="14">L3_082_243G1_dasL3_082_243G1_maxbin2.maxbin.015s ta_sub</strain>
    </source>
</reference>
<dbReference type="Proteomes" id="UP001156216">
    <property type="component" value="Chromosome"/>
</dbReference>
<dbReference type="Pfam" id="PF04542">
    <property type="entry name" value="Sigma70_r2"/>
    <property type="match status" value="1"/>
</dbReference>
<dbReference type="SUPFAM" id="SSF88659">
    <property type="entry name" value="Sigma3 and sigma4 domains of RNA polymerase sigma factors"/>
    <property type="match status" value="1"/>
</dbReference>
<dbReference type="EMBL" id="CP083681">
    <property type="protein sequence ID" value="UYU69721.1"/>
    <property type="molecule type" value="Genomic_DNA"/>
</dbReference>
<evidence type="ECO:0000313" key="11">
    <source>
        <dbReference type="EMBL" id="KAB4458716.1"/>
    </source>
</evidence>
<feature type="domain" description="RNA polymerase sigma factor 70 region 4 type 2" evidence="6">
    <location>
        <begin position="120"/>
        <end position="167"/>
    </location>
</feature>
<comment type="similarity">
    <text evidence="1">Belongs to the sigma-70 factor family. ECF subfamily.</text>
</comment>
<gene>
    <name evidence="8" type="primary">sigM_4</name>
    <name evidence="7" type="ORF">BatF92_13080</name>
    <name evidence="18" type="ORF">DW011_19210</name>
    <name evidence="17" type="ORF">DW780_23715</name>
    <name evidence="8" type="ORF">ERS852511_02084</name>
    <name evidence="12" type="ORF">GAN59_10405</name>
    <name evidence="11" type="ORF">GAN75_01305</name>
    <name evidence="13" type="ORF">GAN91_02570</name>
    <name evidence="10" type="ORF">GAN93_03285</name>
    <name evidence="9" type="ORF">GAO51_04580</name>
    <name evidence="15" type="ORF">K0H07_01475</name>
    <name evidence="14" type="ORF">KHY35_05640</name>
    <name evidence="20" type="ORF">KQP59_15680</name>
    <name evidence="19" type="ORF">KQP68_22005</name>
    <name evidence="21" type="ORF">KQP74_13390</name>
    <name evidence="16" type="ORF">PO127_19450</name>
</gene>
<evidence type="ECO:0000313" key="9">
    <source>
        <dbReference type="EMBL" id="KAB4315198.1"/>
    </source>
</evidence>
<evidence type="ECO:0000313" key="26">
    <source>
        <dbReference type="Proteomes" id="UP000436858"/>
    </source>
</evidence>
<feature type="domain" description="RNA polymerase sigma-70 region 2" evidence="5">
    <location>
        <begin position="21"/>
        <end position="88"/>
    </location>
</feature>
<dbReference type="EMBL" id="QROV01000025">
    <property type="protein sequence ID" value="RHL55148.1"/>
    <property type="molecule type" value="Genomic_DNA"/>
</dbReference>
<dbReference type="EMBL" id="JAQNVG010000038">
    <property type="protein sequence ID" value="MDC2237921.1"/>
    <property type="molecule type" value="Genomic_DNA"/>
</dbReference>
<dbReference type="EMBL" id="CZAP01000005">
    <property type="protein sequence ID" value="CUP42639.1"/>
    <property type="molecule type" value="Genomic_DNA"/>
</dbReference>
<dbReference type="EMBL" id="WCRS01000005">
    <property type="protein sequence ID" value="KAB4474770.1"/>
    <property type="molecule type" value="Genomic_DNA"/>
</dbReference>
<dbReference type="EMBL" id="AP022660">
    <property type="protein sequence ID" value="BCA49366.1"/>
    <property type="molecule type" value="Genomic_DNA"/>
</dbReference>
<reference evidence="25 26" key="3">
    <citation type="journal article" date="2019" name="Nat. Med.">
        <title>A library of human gut bacterial isolates paired with longitudinal multiomics data enables mechanistic microbiome research.</title>
        <authorList>
            <person name="Poyet M."/>
            <person name="Groussin M."/>
            <person name="Gibbons S.M."/>
            <person name="Avila-Pacheco J."/>
            <person name="Jiang X."/>
            <person name="Kearney S.M."/>
            <person name="Perrotta A.R."/>
            <person name="Berdy B."/>
            <person name="Zhao S."/>
            <person name="Lieberman T.D."/>
            <person name="Swanson P.K."/>
            <person name="Smith M."/>
            <person name="Roesemann S."/>
            <person name="Alexander J.E."/>
            <person name="Rich S.A."/>
            <person name="Livny J."/>
            <person name="Vlamakis H."/>
            <person name="Clish C."/>
            <person name="Bullock K."/>
            <person name="Deik A."/>
            <person name="Scott J."/>
            <person name="Pierce K.A."/>
            <person name="Xavier R.J."/>
            <person name="Alm E.J."/>
        </authorList>
    </citation>
    <scope>NUCLEOTIDE SEQUENCE [LARGE SCALE GENOMIC DNA]</scope>
    <source>
        <strain evidence="12 29">BIOML-A156</strain>
        <strain evidence="11 25">BIOML-A160</strain>
        <strain evidence="13 26">BIOML-A162</strain>
        <strain evidence="10 28">BIOML-A165</strain>
        <strain evidence="9 27">BIOML-A188</strain>
    </source>
</reference>
<dbReference type="GO" id="GO:0006352">
    <property type="term" value="P:DNA-templated transcription initiation"/>
    <property type="evidence" value="ECO:0007669"/>
    <property type="project" value="InterPro"/>
</dbReference>
<accession>C6IQT0</accession>
<evidence type="ECO:0000313" key="21">
    <source>
        <dbReference type="EMBL" id="UYU88950.1"/>
    </source>
</evidence>
<reference evidence="15" key="7">
    <citation type="submission" date="2021-07" db="EMBL/GenBank/DDBJ databases">
        <title>Comparative genomics of Bacteroides fragilis group isolates reveals species-dependent resistance mechanisms and validates clinical tools for resistance prediction.</title>
        <authorList>
            <person name="Wallace M.J."/>
            <person name="Jean S."/>
            <person name="Wallace M.A."/>
            <person name="Carey-Ann B.D."/>
            <person name="Dantas G."/>
        </authorList>
    </citation>
    <scope>NUCLEOTIDE SEQUENCE</scope>
    <source>
        <strain evidence="15">BJH_160</strain>
    </source>
</reference>
<evidence type="ECO:0000313" key="27">
    <source>
        <dbReference type="Proteomes" id="UP000440614"/>
    </source>
</evidence>
<reference evidence="8 22" key="1">
    <citation type="submission" date="2015-09" db="EMBL/GenBank/DDBJ databases">
        <authorList>
            <consortium name="Pathogen Informatics"/>
        </authorList>
    </citation>
    <scope>NUCLEOTIDE SEQUENCE [LARGE SCALE GENOMIC DNA]</scope>
    <source>
        <strain evidence="8 22">2789STDY5834899</strain>
    </source>
</reference>
<evidence type="ECO:0000313" key="29">
    <source>
        <dbReference type="Proteomes" id="UP000488521"/>
    </source>
</evidence>
<evidence type="ECO:0000313" key="15">
    <source>
        <dbReference type="EMBL" id="MCE9235834.1"/>
    </source>
</evidence>
<organism evidence="18 23">
    <name type="scientific">Bacteroides thetaiotaomicron</name>
    <dbReference type="NCBI Taxonomy" id="818"/>
    <lineage>
        <taxon>Bacteria</taxon>
        <taxon>Pseudomonadati</taxon>
        <taxon>Bacteroidota</taxon>
        <taxon>Bacteroidia</taxon>
        <taxon>Bacteroidales</taxon>
        <taxon>Bacteroidaceae</taxon>
        <taxon>Bacteroides</taxon>
    </lineage>
</organism>
<dbReference type="InterPro" id="IPR013325">
    <property type="entry name" value="RNA_pol_sigma_r2"/>
</dbReference>
<evidence type="ECO:0000259" key="5">
    <source>
        <dbReference type="Pfam" id="PF04542"/>
    </source>
</evidence>
<dbReference type="RefSeq" id="WP_008760422.1">
    <property type="nucleotide sequence ID" value="NZ_AP022660.1"/>
</dbReference>
<dbReference type="Proteomes" id="UP000436825">
    <property type="component" value="Unassembled WGS sequence"/>
</dbReference>
<dbReference type="Gene3D" id="1.10.10.10">
    <property type="entry name" value="Winged helix-like DNA-binding domain superfamily/Winged helix DNA-binding domain"/>
    <property type="match status" value="1"/>
</dbReference>
<evidence type="ECO:0000313" key="30">
    <source>
        <dbReference type="Proteomes" id="UP000500882"/>
    </source>
</evidence>
<dbReference type="EMBL" id="QSJP01000030">
    <property type="protein sequence ID" value="RHD81646.1"/>
    <property type="molecule type" value="Genomic_DNA"/>
</dbReference>
<dbReference type="PATRIC" id="fig|818.23.peg.3358"/>
<dbReference type="Proteomes" id="UP001200544">
    <property type="component" value="Unassembled WGS sequence"/>
</dbReference>
<dbReference type="Proteomes" id="UP000782901">
    <property type="component" value="Unassembled WGS sequence"/>
</dbReference>
<evidence type="ECO:0000256" key="4">
    <source>
        <dbReference type="ARBA" id="ARBA00023163"/>
    </source>
</evidence>
<dbReference type="CDD" id="cd06171">
    <property type="entry name" value="Sigma70_r4"/>
    <property type="match status" value="1"/>
</dbReference>
<dbReference type="KEGG" id="btho:Btheta7330_03265"/>
<dbReference type="Proteomes" id="UP000283616">
    <property type="component" value="Unassembled WGS sequence"/>
</dbReference>
<dbReference type="PANTHER" id="PTHR43133">
    <property type="entry name" value="RNA POLYMERASE ECF-TYPE SIGMA FACTO"/>
    <property type="match status" value="1"/>
</dbReference>
<dbReference type="Proteomes" id="UP000095576">
    <property type="component" value="Unassembled WGS sequence"/>
</dbReference>
<protein>
    <submittedName>
        <fullName evidence="7">DNA-directed RNA polymerase sigma-70 factor</fullName>
    </submittedName>
    <submittedName>
        <fullName evidence="8">RNA polymerase ECF-type sigma factor</fullName>
    </submittedName>
    <submittedName>
        <fullName evidence="18">Sigma-70 family RNA polymerase sigma factor</fullName>
    </submittedName>
</protein>
<dbReference type="DNASU" id="1074168"/>
<evidence type="ECO:0000313" key="23">
    <source>
        <dbReference type="Proteomes" id="UP000283616"/>
    </source>
</evidence>
<dbReference type="EMBL" id="JAHYQA010000001">
    <property type="protein sequence ID" value="MCE9235834.1"/>
    <property type="molecule type" value="Genomic_DNA"/>
</dbReference>
<dbReference type="EMBL" id="WCRW01000001">
    <property type="protein sequence ID" value="KAB4458716.1"/>
    <property type="molecule type" value="Genomic_DNA"/>
</dbReference>
<dbReference type="InterPro" id="IPR013324">
    <property type="entry name" value="RNA_pol_sigma_r3/r4-like"/>
</dbReference>
<keyword evidence="3" id="KW-0731">Sigma factor</keyword>
<dbReference type="InterPro" id="IPR013249">
    <property type="entry name" value="RNA_pol_sigma70_r4_t2"/>
</dbReference>
<dbReference type="EMBL" id="WCSY01000003">
    <property type="protein sequence ID" value="KAB4315198.1"/>
    <property type="molecule type" value="Genomic_DNA"/>
</dbReference>
<dbReference type="SUPFAM" id="SSF88946">
    <property type="entry name" value="Sigma2 domain of RNA polymerase sigma factors"/>
    <property type="match status" value="1"/>
</dbReference>
<evidence type="ECO:0000313" key="18">
    <source>
        <dbReference type="EMBL" id="RHL55148.1"/>
    </source>
</evidence>
<dbReference type="Proteomes" id="UP001156218">
    <property type="component" value="Chromosome"/>
</dbReference>
<dbReference type="Pfam" id="PF08281">
    <property type="entry name" value="Sigma70_r4_2"/>
    <property type="match status" value="1"/>
</dbReference>
<evidence type="ECO:0000313" key="25">
    <source>
        <dbReference type="Proteomes" id="UP000436825"/>
    </source>
</evidence>
<keyword evidence="4" id="KW-0804">Transcription</keyword>
<evidence type="ECO:0000313" key="17">
    <source>
        <dbReference type="EMBL" id="RHD81646.1"/>
    </source>
</evidence>
<dbReference type="Proteomes" id="UP001217776">
    <property type="component" value="Unassembled WGS sequence"/>
</dbReference>
<name>A0A0P0FC42_BACT4</name>
<dbReference type="Proteomes" id="UP000440614">
    <property type="component" value="Unassembled WGS sequence"/>
</dbReference>
<dbReference type="InterPro" id="IPR007627">
    <property type="entry name" value="RNA_pol_sigma70_r2"/>
</dbReference>
<evidence type="ECO:0000256" key="2">
    <source>
        <dbReference type="ARBA" id="ARBA00023015"/>
    </source>
</evidence>
<evidence type="ECO:0000313" key="8">
    <source>
        <dbReference type="EMBL" id="CUP42639.1"/>
    </source>
</evidence>
<reference evidence="19 31" key="6">
    <citation type="submission" date="2021-06" db="EMBL/GenBank/DDBJ databases">
        <title>Interrogation of the integrated mobile genetic elements in gut-associated Bacteroides with a consensus prediction approach.</title>
        <authorList>
            <person name="Campbell D.E."/>
            <person name="Leigh J.R."/>
            <person name="Kim T."/>
            <person name="England W."/>
            <person name="Whitaker R.J."/>
            <person name="Degnan P.H."/>
        </authorList>
    </citation>
    <scope>NUCLEOTIDE SEQUENCE [LARGE SCALE GENOMIC DNA]</scope>
    <source>
        <strain evidence="21">VPI-3443</strain>
        <strain evidence="20">VPI-BTDOT2</strain>
        <strain evidence="19 31">WAL8669</strain>
    </source>
</reference>
<evidence type="ECO:0000313" key="22">
    <source>
        <dbReference type="Proteomes" id="UP000095576"/>
    </source>
</evidence>
<dbReference type="NCBIfam" id="TIGR02937">
    <property type="entry name" value="sigma70-ECF"/>
    <property type="match status" value="1"/>
</dbReference>
<reference evidence="7 30" key="4">
    <citation type="submission" date="2020-02" db="EMBL/GenBank/DDBJ databases">
        <title>Whole-genome sequencing and comparative analysis of the genomes of Bacteroides thetaiotaomicron and Escherichia coli isolated from a healthy resident in Vietnam.</title>
        <authorList>
            <person name="Mohsin M."/>
            <person name="Tanaka K."/>
            <person name="Kawahara R."/>
            <person name="Kondo S."/>
            <person name="Noguchi H."/>
            <person name="Motooka D."/>
            <person name="Nakamura S."/>
            <person name="Khong D.T."/>
            <person name="Nguyen T.N."/>
            <person name="Tran H.T."/>
            <person name="Yamamoto Y."/>
        </authorList>
    </citation>
    <scope>NUCLEOTIDE SEQUENCE [LARGE SCALE GENOMIC DNA]</scope>
    <source>
        <strain evidence="7 30">F9-2</strain>
    </source>
</reference>
<dbReference type="Proteomes" id="UP000460317">
    <property type="component" value="Unassembled WGS sequence"/>
</dbReference>
<accession>A0A0P0FC42</accession>
<evidence type="ECO:0000313" key="24">
    <source>
        <dbReference type="Proteomes" id="UP000284785"/>
    </source>
</evidence>
<evidence type="ECO:0000313" key="7">
    <source>
        <dbReference type="EMBL" id="BCA49366.1"/>
    </source>
</evidence>
<evidence type="ECO:0000259" key="6">
    <source>
        <dbReference type="Pfam" id="PF08281"/>
    </source>
</evidence>
<dbReference type="Proteomes" id="UP000500882">
    <property type="component" value="Chromosome"/>
</dbReference>
<reference evidence="16" key="8">
    <citation type="submission" date="2022-10" db="EMBL/GenBank/DDBJ databases">
        <title>Human gut microbiome strain richness.</title>
        <authorList>
            <person name="Chen-Liaw A."/>
        </authorList>
    </citation>
    <scope>NUCLEOTIDE SEQUENCE</scope>
    <source>
        <strain evidence="16">1001283st1_A3_1001283B150304_161114</strain>
    </source>
</reference>
<evidence type="ECO:0000313" key="16">
    <source>
        <dbReference type="EMBL" id="MDC2237921.1"/>
    </source>
</evidence>
<evidence type="ECO:0000313" key="20">
    <source>
        <dbReference type="EMBL" id="UYU69721.1"/>
    </source>
</evidence>
<dbReference type="EMBL" id="JAGZEE010000005">
    <property type="protein sequence ID" value="MBS5410188.1"/>
    <property type="molecule type" value="Genomic_DNA"/>
</dbReference>
<evidence type="ECO:0000313" key="19">
    <source>
        <dbReference type="EMBL" id="UYU66208.1"/>
    </source>
</evidence>
<dbReference type="EMBL" id="CP083680">
    <property type="protein sequence ID" value="UYU66208.1"/>
    <property type="molecule type" value="Genomic_DNA"/>
</dbReference>
<dbReference type="InterPro" id="IPR014284">
    <property type="entry name" value="RNA_pol_sigma-70_dom"/>
</dbReference>
<dbReference type="InterPro" id="IPR036388">
    <property type="entry name" value="WH-like_DNA-bd_sf"/>
</dbReference>
<keyword evidence="7" id="KW-0240">DNA-directed RNA polymerase</keyword>
<reference evidence="23 24" key="2">
    <citation type="submission" date="2018-08" db="EMBL/GenBank/DDBJ databases">
        <title>A genome reference for cultivated species of the human gut microbiota.</title>
        <authorList>
            <person name="Zou Y."/>
            <person name="Xue W."/>
            <person name="Luo G."/>
        </authorList>
    </citation>
    <scope>NUCLEOTIDE SEQUENCE [LARGE SCALE GENOMIC DNA]</scope>
    <source>
        <strain evidence="18 23">AF37-12</strain>
        <strain evidence="17 24">AM30-26</strain>
    </source>
</reference>
<dbReference type="Proteomes" id="UP000436858">
    <property type="component" value="Unassembled WGS sequence"/>
</dbReference>
<dbReference type="GO" id="GO:0000428">
    <property type="term" value="C:DNA-directed RNA polymerase complex"/>
    <property type="evidence" value="ECO:0007669"/>
    <property type="project" value="UniProtKB-KW"/>
</dbReference>
<dbReference type="GO" id="GO:0016987">
    <property type="term" value="F:sigma factor activity"/>
    <property type="evidence" value="ECO:0007669"/>
    <property type="project" value="UniProtKB-KW"/>
</dbReference>
<evidence type="ECO:0000313" key="31">
    <source>
        <dbReference type="Proteomes" id="UP001156218"/>
    </source>
</evidence>